<dbReference type="Proteomes" id="UP000789860">
    <property type="component" value="Unassembled WGS sequence"/>
</dbReference>
<evidence type="ECO:0000313" key="1">
    <source>
        <dbReference type="EMBL" id="CAG8585504.1"/>
    </source>
</evidence>
<feature type="non-terminal residue" evidence="1">
    <location>
        <position position="1"/>
    </location>
</feature>
<name>A0ACA9MGR3_9GLOM</name>
<comment type="caution">
    <text evidence="1">The sequence shown here is derived from an EMBL/GenBank/DDBJ whole genome shotgun (WGS) entry which is preliminary data.</text>
</comment>
<evidence type="ECO:0000313" key="2">
    <source>
        <dbReference type="Proteomes" id="UP000789860"/>
    </source>
</evidence>
<accession>A0ACA9MGR3</accession>
<reference evidence="1" key="1">
    <citation type="submission" date="2021-06" db="EMBL/GenBank/DDBJ databases">
        <authorList>
            <person name="Kallberg Y."/>
            <person name="Tangrot J."/>
            <person name="Rosling A."/>
        </authorList>
    </citation>
    <scope>NUCLEOTIDE SEQUENCE</scope>
    <source>
        <strain evidence="1">AU212A</strain>
    </source>
</reference>
<organism evidence="1 2">
    <name type="scientific">Scutellospora calospora</name>
    <dbReference type="NCBI Taxonomy" id="85575"/>
    <lineage>
        <taxon>Eukaryota</taxon>
        <taxon>Fungi</taxon>
        <taxon>Fungi incertae sedis</taxon>
        <taxon>Mucoromycota</taxon>
        <taxon>Glomeromycotina</taxon>
        <taxon>Glomeromycetes</taxon>
        <taxon>Diversisporales</taxon>
        <taxon>Gigasporaceae</taxon>
        <taxon>Scutellospora</taxon>
    </lineage>
</organism>
<proteinExistence type="predicted"/>
<keyword evidence="2" id="KW-1185">Reference proteome</keyword>
<dbReference type="EMBL" id="CAJVPM010012020">
    <property type="protein sequence ID" value="CAG8585504.1"/>
    <property type="molecule type" value="Genomic_DNA"/>
</dbReference>
<protein>
    <submittedName>
        <fullName evidence="1">8007_t:CDS:1</fullName>
    </submittedName>
</protein>
<sequence length="385" mass="45251">DRLLYVDMFELSNTVNIYESDNMENFFDIESSNANNYSSTFDLGTLKNFFNIEFSNMDNFSNTPDLSSLVNCSNVLDYDNLETFFDDKSGNTDKYTFDSDDSGNFFNSFDPDNLEAYLNAFGPSNIEAFLNTFDPNSPVTFVERTDNEKDNDFDKWVNNHGTECGFAFTITHSKKDKENRILWCCTYKYMKGRSYISKKEAHIINDRDSSYYTTGYTFYVNMYRHKKNNLFYVSKIDEMSDKVKFLTSCRCKKEEISDASSLYLKLIKKQQADPTFHIDTQFEDIQSTQHVESYNAKIKNCVNRLLSVLELEQSVKKLLEKESHFVYLNETITILKLQRNKINHSIYYWYHIVNLENELEQQVVNELQIGMFSEDMFKMSIIELN</sequence>
<gene>
    <name evidence="1" type="ORF">SCALOS_LOCUS6373</name>
</gene>